<comment type="caution">
    <text evidence="6">The sequence shown here is derived from an EMBL/GenBank/DDBJ whole genome shotgun (WGS) entry which is preliminary data.</text>
</comment>
<keyword evidence="3" id="KW-0862">Zinc</keyword>
<proteinExistence type="predicted"/>
<evidence type="ECO:0000259" key="5">
    <source>
        <dbReference type="PROSITE" id="PS50865"/>
    </source>
</evidence>
<evidence type="ECO:0000256" key="3">
    <source>
        <dbReference type="ARBA" id="ARBA00022833"/>
    </source>
</evidence>
<evidence type="ECO:0000256" key="1">
    <source>
        <dbReference type="ARBA" id="ARBA00022723"/>
    </source>
</evidence>
<keyword evidence="7" id="KW-1185">Reference proteome</keyword>
<evidence type="ECO:0000256" key="4">
    <source>
        <dbReference type="PROSITE-ProRule" id="PRU00134"/>
    </source>
</evidence>
<dbReference type="Proteomes" id="UP000620124">
    <property type="component" value="Unassembled WGS sequence"/>
</dbReference>
<dbReference type="GO" id="GO:0008270">
    <property type="term" value="F:zinc ion binding"/>
    <property type="evidence" value="ECO:0007669"/>
    <property type="project" value="UniProtKB-KW"/>
</dbReference>
<organism evidence="6 7">
    <name type="scientific">Mycena venus</name>
    <dbReference type="NCBI Taxonomy" id="2733690"/>
    <lineage>
        <taxon>Eukaryota</taxon>
        <taxon>Fungi</taxon>
        <taxon>Dikarya</taxon>
        <taxon>Basidiomycota</taxon>
        <taxon>Agaricomycotina</taxon>
        <taxon>Agaricomycetes</taxon>
        <taxon>Agaricomycetidae</taxon>
        <taxon>Agaricales</taxon>
        <taxon>Marasmiineae</taxon>
        <taxon>Mycenaceae</taxon>
        <taxon>Mycena</taxon>
    </lineage>
</organism>
<name>A0A8H6Z0V1_9AGAR</name>
<accession>A0A8H6Z0V1</accession>
<dbReference type="EMBL" id="JACAZI010000002">
    <property type="protein sequence ID" value="KAF7368359.1"/>
    <property type="molecule type" value="Genomic_DNA"/>
</dbReference>
<sequence length="620" mass="70063">MHHSLRLNNISQLPLTLRRKAHDAVNGSLEALQALCAATLQMSDTNRTLLLPVFYAALDVPDIPSMDQMTAENFPFSSFHRIVLAIGAVSNISVIHPLALKDLWKRLWVGVQLLDFATQLRPESFSNAGIGPINCFCMIERFLYEDGEGPINSTEGVWILVGKSWRAMLQREDIFGDLAFNKLCRFLARAAITHDNVEELIVGAGGTTEFALVIVQHIKLTKFTIGTLTNSVYLRSVLSFLFRTKEDEASLRSELLECGIVSTLTEAVSILSSSVQELKGGSTRAGLLYTGLVILMEVITLSRESMAMRPAYYWLGQSFKAGLLGTLMDISGRFPDNGKVVTAVDDFLTKVLPAGMVDQALLTRVLNEYVSLARAMRNLELECSILHPPWNNFLELVDQCSGVLAKYETAVSSRACDNESCDVIRAKTRMSRCSNCQTNYYCSHLCQIQDWRMGGHRDQCRILRASKYADPFSNRQLSFMRALLHDDYLTHRSEVLARQIGQMIHNPNGDFYTMFCYTDVKLKIRPYEMGAYPADDCDHWHIDWEYHARRKRQSNGRMDLHLMVFSHPGGTEARMFPKRSRDDRVVMGQREIAERPQRPEGDELNALLLELSEKDEGCIH</sequence>
<dbReference type="Gene3D" id="6.10.140.2220">
    <property type="match status" value="1"/>
</dbReference>
<gene>
    <name evidence="6" type="ORF">MVEN_00157500</name>
</gene>
<evidence type="ECO:0000313" key="7">
    <source>
        <dbReference type="Proteomes" id="UP000620124"/>
    </source>
</evidence>
<keyword evidence="2 4" id="KW-0863">Zinc-finger</keyword>
<evidence type="ECO:0000256" key="2">
    <source>
        <dbReference type="ARBA" id="ARBA00022771"/>
    </source>
</evidence>
<dbReference type="OrthoDB" id="3029214at2759"/>
<dbReference type="Pfam" id="PF01753">
    <property type="entry name" value="zf-MYND"/>
    <property type="match status" value="1"/>
</dbReference>
<dbReference type="PROSITE" id="PS01360">
    <property type="entry name" value="ZF_MYND_1"/>
    <property type="match status" value="1"/>
</dbReference>
<protein>
    <submittedName>
        <fullName evidence="6">MYND-type domain-containing protein</fullName>
    </submittedName>
</protein>
<keyword evidence="1" id="KW-0479">Metal-binding</keyword>
<feature type="domain" description="MYND-type" evidence="5">
    <location>
        <begin position="413"/>
        <end position="460"/>
    </location>
</feature>
<dbReference type="AlphaFoldDB" id="A0A8H6Z0V1"/>
<evidence type="ECO:0000313" key="6">
    <source>
        <dbReference type="EMBL" id="KAF7368359.1"/>
    </source>
</evidence>
<reference evidence="6" key="1">
    <citation type="submission" date="2020-05" db="EMBL/GenBank/DDBJ databases">
        <title>Mycena genomes resolve the evolution of fungal bioluminescence.</title>
        <authorList>
            <person name="Tsai I.J."/>
        </authorList>
    </citation>
    <scope>NUCLEOTIDE SEQUENCE</scope>
    <source>
        <strain evidence="6">CCC161011</strain>
    </source>
</reference>
<dbReference type="InterPro" id="IPR002893">
    <property type="entry name" value="Znf_MYND"/>
</dbReference>
<dbReference type="PROSITE" id="PS50865">
    <property type="entry name" value="ZF_MYND_2"/>
    <property type="match status" value="1"/>
</dbReference>
<dbReference type="SUPFAM" id="SSF144232">
    <property type="entry name" value="HIT/MYND zinc finger-like"/>
    <property type="match status" value="1"/>
</dbReference>